<keyword evidence="1" id="KW-0812">Transmembrane</keyword>
<evidence type="ECO:0000313" key="3">
    <source>
        <dbReference type="Proteomes" id="UP000199475"/>
    </source>
</evidence>
<dbReference type="InterPro" id="IPR031596">
    <property type="entry name" value="MaAIMP_sms"/>
</dbReference>
<protein>
    <submittedName>
        <fullName evidence="2">Putative methionine and alanine importer, small subunit</fullName>
    </submittedName>
</protein>
<name>A0A1G9N1X1_9ACTN</name>
<dbReference type="Proteomes" id="UP000199475">
    <property type="component" value="Unassembled WGS sequence"/>
</dbReference>
<sequence>MSTEAIIMMVAAIVIVWGGLAYSVAFLLRNPEGSVVLLDDHGRPIEPFST</sequence>
<dbReference type="AlphaFoldDB" id="A0A1G9N1X1"/>
<dbReference type="Pfam" id="PF16951">
    <property type="entry name" value="MaAIMP_sms"/>
    <property type="match status" value="1"/>
</dbReference>
<evidence type="ECO:0000256" key="1">
    <source>
        <dbReference type="SAM" id="Phobius"/>
    </source>
</evidence>
<gene>
    <name evidence="2" type="ORF">SAMN04488242_2892</name>
</gene>
<dbReference type="NCBIfam" id="NF033493">
    <property type="entry name" value="MetS_like_NSS"/>
    <property type="match status" value="1"/>
</dbReference>
<dbReference type="EMBL" id="FNGP01000006">
    <property type="protein sequence ID" value="SDL80489.1"/>
    <property type="molecule type" value="Genomic_DNA"/>
</dbReference>
<keyword evidence="1" id="KW-1133">Transmembrane helix</keyword>
<keyword evidence="3" id="KW-1185">Reference proteome</keyword>
<dbReference type="RefSeq" id="WP_093253669.1">
    <property type="nucleotide sequence ID" value="NZ_FNGP01000006.1"/>
</dbReference>
<reference evidence="2 3" key="1">
    <citation type="submission" date="2016-10" db="EMBL/GenBank/DDBJ databases">
        <authorList>
            <person name="de Groot N.N."/>
        </authorList>
    </citation>
    <scope>NUCLEOTIDE SEQUENCE [LARGE SCALE GENOMIC DNA]</scope>
    <source>
        <strain evidence="2 3">CGMCC 1.9159</strain>
    </source>
</reference>
<keyword evidence="1" id="KW-0472">Membrane</keyword>
<organism evidence="2 3">
    <name type="scientific">Tessaracoccus oleiagri</name>
    <dbReference type="NCBI Taxonomy" id="686624"/>
    <lineage>
        <taxon>Bacteria</taxon>
        <taxon>Bacillati</taxon>
        <taxon>Actinomycetota</taxon>
        <taxon>Actinomycetes</taxon>
        <taxon>Propionibacteriales</taxon>
        <taxon>Propionibacteriaceae</taxon>
        <taxon>Tessaracoccus</taxon>
    </lineage>
</organism>
<evidence type="ECO:0000313" key="2">
    <source>
        <dbReference type="EMBL" id="SDL80489.1"/>
    </source>
</evidence>
<dbReference type="OrthoDB" id="3733518at2"/>
<feature type="transmembrane region" description="Helical" evidence="1">
    <location>
        <begin position="6"/>
        <end position="28"/>
    </location>
</feature>
<accession>A0A1G9N1X1</accession>
<proteinExistence type="predicted"/>